<dbReference type="PANTHER" id="PTHR12424:SF8">
    <property type="entry name" value="PROTEIN TWEETY"/>
    <property type="match status" value="1"/>
</dbReference>
<keyword evidence="12 13" id="KW-0407">Ion channel</keyword>
<evidence type="ECO:0000256" key="8">
    <source>
        <dbReference type="ARBA" id="ARBA00023136"/>
    </source>
</evidence>
<dbReference type="InterPro" id="IPR006990">
    <property type="entry name" value="Tweety"/>
</dbReference>
<keyword evidence="5 13" id="KW-0812">Transmembrane</keyword>
<evidence type="ECO:0000256" key="9">
    <source>
        <dbReference type="ARBA" id="ARBA00023173"/>
    </source>
</evidence>
<name>A0A9Q0M3N1_BLOTA</name>
<keyword evidence="6 13" id="KW-1133">Transmembrane helix</keyword>
<keyword evidence="8 13" id="KW-0472">Membrane</keyword>
<evidence type="ECO:0000313" key="14">
    <source>
        <dbReference type="EMBL" id="KAJ6218399.1"/>
    </source>
</evidence>
<keyword evidence="15" id="KW-1185">Reference proteome</keyword>
<dbReference type="GO" id="GO:0034707">
    <property type="term" value="C:chloride channel complex"/>
    <property type="evidence" value="ECO:0007669"/>
    <property type="project" value="UniProtKB-UniRule"/>
</dbReference>
<keyword evidence="4" id="KW-1003">Cell membrane</keyword>
<feature type="transmembrane region" description="Helical" evidence="13">
    <location>
        <begin position="500"/>
        <end position="523"/>
    </location>
</feature>
<dbReference type="EMBL" id="JAPWDV010000003">
    <property type="protein sequence ID" value="KAJ6218399.1"/>
    <property type="molecule type" value="Genomic_DNA"/>
</dbReference>
<evidence type="ECO:0000256" key="12">
    <source>
        <dbReference type="ARBA" id="ARBA00023303"/>
    </source>
</evidence>
<keyword evidence="7 13" id="KW-0406">Ion transport</keyword>
<evidence type="ECO:0000256" key="4">
    <source>
        <dbReference type="ARBA" id="ARBA00022475"/>
    </source>
</evidence>
<keyword evidence="11 13" id="KW-0868">Chloride</keyword>
<comment type="function">
    <text evidence="13">Probable chloride channel.</text>
</comment>
<keyword evidence="9 13" id="KW-0869">Chloride channel</keyword>
<dbReference type="PANTHER" id="PTHR12424">
    <property type="entry name" value="TWEETY-RELATED"/>
    <property type="match status" value="1"/>
</dbReference>
<dbReference type="OMA" id="ICSTICY"/>
<feature type="transmembrane region" description="Helical" evidence="13">
    <location>
        <begin position="267"/>
        <end position="285"/>
    </location>
</feature>
<dbReference type="Proteomes" id="UP001142055">
    <property type="component" value="Chromosome 3"/>
</dbReference>
<comment type="similarity">
    <text evidence="2 13">Belongs to the tweety family.</text>
</comment>
<evidence type="ECO:0000256" key="13">
    <source>
        <dbReference type="RuleBase" id="RU361114"/>
    </source>
</evidence>
<evidence type="ECO:0000313" key="15">
    <source>
        <dbReference type="Proteomes" id="UP001142055"/>
    </source>
</evidence>
<evidence type="ECO:0000256" key="3">
    <source>
        <dbReference type="ARBA" id="ARBA00022448"/>
    </source>
</evidence>
<evidence type="ECO:0000256" key="10">
    <source>
        <dbReference type="ARBA" id="ARBA00023180"/>
    </source>
</evidence>
<evidence type="ECO:0000256" key="6">
    <source>
        <dbReference type="ARBA" id="ARBA00022989"/>
    </source>
</evidence>
<evidence type="ECO:0000256" key="11">
    <source>
        <dbReference type="ARBA" id="ARBA00023214"/>
    </source>
</evidence>
<reference evidence="14" key="1">
    <citation type="submission" date="2022-12" db="EMBL/GenBank/DDBJ databases">
        <title>Genome assemblies of Blomia tropicalis.</title>
        <authorList>
            <person name="Cui Y."/>
        </authorList>
    </citation>
    <scope>NUCLEOTIDE SEQUENCE</scope>
    <source>
        <tissue evidence="14">Adult mites</tissue>
    </source>
</reference>
<evidence type="ECO:0000256" key="7">
    <source>
        <dbReference type="ARBA" id="ARBA00023065"/>
    </source>
</evidence>
<evidence type="ECO:0000256" key="1">
    <source>
        <dbReference type="ARBA" id="ARBA00004651"/>
    </source>
</evidence>
<dbReference type="AlphaFoldDB" id="A0A9Q0M3N1"/>
<dbReference type="GO" id="GO:0005886">
    <property type="term" value="C:plasma membrane"/>
    <property type="evidence" value="ECO:0007669"/>
    <property type="project" value="UniProtKB-SubCell"/>
</dbReference>
<feature type="transmembrane region" description="Helical" evidence="13">
    <location>
        <begin position="69"/>
        <end position="97"/>
    </location>
</feature>
<comment type="caution">
    <text evidence="14">The sequence shown here is derived from an EMBL/GenBank/DDBJ whole genome shotgun (WGS) entry which is preliminary data.</text>
</comment>
<accession>A0A9Q0M3N1</accession>
<feature type="transmembrane region" description="Helical" evidence="13">
    <location>
        <begin position="117"/>
        <end position="139"/>
    </location>
</feature>
<protein>
    <recommendedName>
        <fullName evidence="13">Protein tweety homolog</fullName>
    </recommendedName>
</protein>
<feature type="transmembrane region" description="Helical" evidence="13">
    <location>
        <begin position="292"/>
        <end position="317"/>
    </location>
</feature>
<comment type="subcellular location">
    <subcellularLocation>
        <location evidence="1 13">Cell membrane</location>
        <topology evidence="1 13">Multi-pass membrane protein</topology>
    </subcellularLocation>
</comment>
<proteinExistence type="inferred from homology"/>
<dbReference type="GO" id="GO:0072320">
    <property type="term" value="F:volume-sensitive chloride channel activity"/>
    <property type="evidence" value="ECO:0007669"/>
    <property type="project" value="TreeGrafter"/>
</dbReference>
<evidence type="ECO:0000256" key="2">
    <source>
        <dbReference type="ARBA" id="ARBA00009849"/>
    </source>
</evidence>
<dbReference type="GO" id="GO:0005229">
    <property type="term" value="F:intracellularly calcium-gated chloride channel activity"/>
    <property type="evidence" value="ECO:0007669"/>
    <property type="project" value="TreeGrafter"/>
</dbReference>
<organism evidence="14 15">
    <name type="scientific">Blomia tropicalis</name>
    <name type="common">Mite</name>
    <dbReference type="NCBI Taxonomy" id="40697"/>
    <lineage>
        <taxon>Eukaryota</taxon>
        <taxon>Metazoa</taxon>
        <taxon>Ecdysozoa</taxon>
        <taxon>Arthropoda</taxon>
        <taxon>Chelicerata</taxon>
        <taxon>Arachnida</taxon>
        <taxon>Acari</taxon>
        <taxon>Acariformes</taxon>
        <taxon>Sarcoptiformes</taxon>
        <taxon>Astigmata</taxon>
        <taxon>Glycyphagoidea</taxon>
        <taxon>Echimyopodidae</taxon>
        <taxon>Blomia</taxon>
    </lineage>
</organism>
<sequence>MALNGNEWNNHVDQVEKQLPEISIDSHKIGSYNISNLVLWFSNLTRYGTNLEPIYNVTLFKEREYAEILGIYAAMATIVALTLTLILLIFCCCNCFFRSARRTPKYKTPNDRHRRRYCCGTIVLLLAIIGALTFAIGFVGEVRLHNGADDVCQTIDLVQEKTSKIHDDTLVIKEQSKLDSLLNQLETPLSNAQNAISSSSLIPSEMKNQIDEIVNQYQTVKKQITNAQSTINNQLLDNKYLDDLIDAIEPIQTECPNVTKYLQMGNLIILTILAITSLLFIIGLINNCLRIFISIIGYLMFNVILIFGIVSFLFLIIGSDFCITAKPLAERHEPKLAYYLYCDYNQTIDQQQFRSKRMIEMQIFEQFPTFSSNYNAIDKPLNELFDDVRRFIEEASSYTNKLVDTLKQVNEQTSLLCNSIPLLEHSNPDKIEQLEQICKTLNDSIAEIDRLVVKDDHSLISRIGLITSSVTRIIDVVDCRSITPIIDKSLTNVCTRVYEAFFFFLINSICSTICYFLLLLVSIRMILQ</sequence>
<keyword evidence="3 13" id="KW-0813">Transport</keyword>
<evidence type="ECO:0000256" key="5">
    <source>
        <dbReference type="ARBA" id="ARBA00022692"/>
    </source>
</evidence>
<gene>
    <name evidence="14" type="ORF">RDWZM_009556</name>
</gene>
<keyword evidence="10" id="KW-0325">Glycoprotein</keyword>
<dbReference type="Pfam" id="PF04906">
    <property type="entry name" value="Tweety"/>
    <property type="match status" value="1"/>
</dbReference>